<evidence type="ECO:0000256" key="10">
    <source>
        <dbReference type="SAM" id="Coils"/>
    </source>
</evidence>
<feature type="compositionally biased region" description="Low complexity" evidence="11">
    <location>
        <begin position="468"/>
        <end position="496"/>
    </location>
</feature>
<dbReference type="PANTHER" id="PTHR46689">
    <property type="entry name" value="MEMBRANE PROTEIN, PUTATIVE-RELATED"/>
    <property type="match status" value="1"/>
</dbReference>
<dbReference type="GO" id="GO:0005739">
    <property type="term" value="C:mitochondrion"/>
    <property type="evidence" value="ECO:0007669"/>
    <property type="project" value="UniProtKB-SubCell"/>
</dbReference>
<comment type="subcellular location">
    <subcellularLocation>
        <location evidence="1">Membrane</location>
        <topology evidence="1">Single-pass membrane protein</topology>
    </subcellularLocation>
    <subcellularLocation>
        <location evidence="2">Mitochondrion</location>
    </subcellularLocation>
</comment>
<evidence type="ECO:0000256" key="8">
    <source>
        <dbReference type="ARBA" id="ARBA00023128"/>
    </source>
</evidence>
<dbReference type="Pfam" id="PF00397">
    <property type="entry name" value="WW"/>
    <property type="match status" value="1"/>
</dbReference>
<evidence type="ECO:0000313" key="15">
    <source>
        <dbReference type="Proteomes" id="UP000799779"/>
    </source>
</evidence>
<dbReference type="PROSITE" id="PS50020">
    <property type="entry name" value="WW_DOMAIN_2"/>
    <property type="match status" value="1"/>
</dbReference>
<evidence type="ECO:0000256" key="6">
    <source>
        <dbReference type="ARBA" id="ARBA00022989"/>
    </source>
</evidence>
<dbReference type="Proteomes" id="UP000799779">
    <property type="component" value="Unassembled WGS sequence"/>
</dbReference>
<dbReference type="FunFam" id="1.20.5.340:FF:000018">
    <property type="entry name" value="Mitochondrial protein FMP32"/>
    <property type="match status" value="1"/>
</dbReference>
<feature type="compositionally biased region" description="Basic and acidic residues" evidence="11">
    <location>
        <begin position="1"/>
        <end position="19"/>
    </location>
</feature>
<sequence length="1512" mass="165748">MDFRKQGRADEELFMRPDGPDTPTVGPLRIQKRDSDTQSPPPRTDSAGSAKATAFSPPAFSRPPPMPSFPAPPTAPPTAPLPYPDERTAKPVTLPSGRYTPLSEREREARNATPPDADGRRRRSSATAPAPTSPDRRARFDANDPNRPTLSGYGGAPGRTADGFAQPSRLAERRGTAPKPLPDSPGPETPDKEDLFQRAPQRKASAEPAPNPFPEYHQQYWPPPQGAGAPKPSEPALKIPNPLGVNRLSSTASTSTTRAQRGSPPPPETPIIPPPSGGIEARFAAAGIAGTSTLTNLQAQTAQNAAAAQRAQVYANVPKPNITSPPPQQQPPRRPWTPTEQPGSTPHGPPTVYQGMNEVDDHQSPPRATQGLAQPPSGSLPTEHPLHQDMQRLNMNEEPPPAYSSIPQGSGATTAQGYPNEKRQQPVAAPAPQPGTGMGAMPEPNMQAHPAFANDRPGPSGPSPQPMQHPGVFAPTPTANQFPQPQQQFQQNASTPSPAPAPGPGPASPPPLPEGWIAHLDAGSGQYYYIHLPTQSTQWEFPKGPTPLNLNEPLSPVGSFANPLASPSFGKAPLASPGFPTQTAAYPGEMLSMSSIATPTATVFTGPPPVSGVDTYKINPSNGVYFGPYLRYTNMDLERGLWLGSILLITNTPNPPTIHIHQSVDLAPNPRQLKPNPIYSHQTWIFYRYDIDLKMEEEHPSKWTYAITSHLGCTRFEFLVAGRSETSWRFIAHSGNDFALNVNANERSKLGGVGHMWKDILQKNTECGGFHVQLGLGGQIYADRLWKEIPLLKQWTATSGKETRKNAPWTAKHEEDVCHAYFHYYTSHFDQPHLREAFAQIPHILALDDHDIFDGFGSYPEYMQFSNMFKNIGRIGIEMYLLFQHHTTLEILRNVSNDLDLFTITGTGWHFIKYLGPCVTVVGPDCRSERNPHQIMAGPSYQGIFPKVATLPPSVQHCIWMIPVPVLYPRLESIESLANTMATGKKAVTGTFNVLGKVTAGVAGVVGAKTMVGDGFNSVKKAIGKSGLMSGVLSPFGEIDVLDELRDQWTHESKDLERTYLIRTLQGIAHNKSLRMTFFSGGVDCCGAGLFHDPSKPSDHKTMYQIISSSVVNAPPSSYVLRLLHNNRALYVPANGHRSNHTPSDTKEDMMEIFTQDVTGTPREYKRLMGRRNYVACVIYDPEIVSGTFGQAVPGGGSGKLSLAVDFMVQNDGPYSPPMKYGPVIVPSLDVFLQLSRNEAVHGSTLKLSQPQSNAVMSSIPATTIPRFLLPQLTWARAAFKSAFSCGILEARRHQCSRTPPPPPPQTFFSSTTKLTSSLIIRRAFSATATQARDHHFDTLKFVQRLKDEGFTEEQAEAMMRVLSDVIEESIQNLTRTMVLREDQEKATYTQKVDFAKLRSELMTADSTESSLTRASHDRLTNELAKLNSRLRDEIQRTQASVRLDLNLEKGRIREEANVQELKIKETETRIEQETAQLRERLEAVKFSTLQWLMGVCTGTAALMLGVWRLLM</sequence>
<feature type="compositionally biased region" description="Basic and acidic residues" evidence="11">
    <location>
        <begin position="134"/>
        <end position="144"/>
    </location>
</feature>
<dbReference type="OrthoDB" id="2419400at2759"/>
<evidence type="ECO:0000256" key="2">
    <source>
        <dbReference type="ARBA" id="ARBA00004173"/>
    </source>
</evidence>
<dbReference type="Pfam" id="PF19050">
    <property type="entry name" value="PhoD_2"/>
    <property type="match status" value="1"/>
</dbReference>
<dbReference type="InterPro" id="IPR024461">
    <property type="entry name" value="CCDC90-like"/>
</dbReference>
<keyword evidence="8" id="KW-0496">Mitochondrion</keyword>
<gene>
    <name evidence="14" type="ORF">P154DRAFT_428654</name>
</gene>
<dbReference type="InterPro" id="IPR043904">
    <property type="entry name" value="PhoD_2-like"/>
</dbReference>
<keyword evidence="5" id="KW-0809">Transit peptide</keyword>
<feature type="region of interest" description="Disordered" evidence="11">
    <location>
        <begin position="306"/>
        <end position="516"/>
    </location>
</feature>
<keyword evidence="9 12" id="KW-0472">Membrane</keyword>
<reference evidence="14" key="1">
    <citation type="journal article" date="2020" name="Stud. Mycol.">
        <title>101 Dothideomycetes genomes: a test case for predicting lifestyles and emergence of pathogens.</title>
        <authorList>
            <person name="Haridas S."/>
            <person name="Albert R."/>
            <person name="Binder M."/>
            <person name="Bloem J."/>
            <person name="Labutti K."/>
            <person name="Salamov A."/>
            <person name="Andreopoulos B."/>
            <person name="Baker S."/>
            <person name="Barry K."/>
            <person name="Bills G."/>
            <person name="Bluhm B."/>
            <person name="Cannon C."/>
            <person name="Castanera R."/>
            <person name="Culley D."/>
            <person name="Daum C."/>
            <person name="Ezra D."/>
            <person name="Gonzalez J."/>
            <person name="Henrissat B."/>
            <person name="Kuo A."/>
            <person name="Liang C."/>
            <person name="Lipzen A."/>
            <person name="Lutzoni F."/>
            <person name="Magnuson J."/>
            <person name="Mondo S."/>
            <person name="Nolan M."/>
            <person name="Ohm R."/>
            <person name="Pangilinan J."/>
            <person name="Park H.-J."/>
            <person name="Ramirez L."/>
            <person name="Alfaro M."/>
            <person name="Sun H."/>
            <person name="Tritt A."/>
            <person name="Yoshinaga Y."/>
            <person name="Zwiers L.-H."/>
            <person name="Turgeon B."/>
            <person name="Goodwin S."/>
            <person name="Spatafora J."/>
            <person name="Crous P."/>
            <person name="Grigoriev I."/>
        </authorList>
    </citation>
    <scope>NUCLEOTIDE SEQUENCE</scope>
    <source>
        <strain evidence="14">CBS 123094</strain>
    </source>
</reference>
<feature type="domain" description="WW" evidence="13">
    <location>
        <begin position="510"/>
        <end position="544"/>
    </location>
</feature>
<feature type="compositionally biased region" description="Pro residues" evidence="11">
    <location>
        <begin position="179"/>
        <end position="188"/>
    </location>
</feature>
<dbReference type="EMBL" id="ML977572">
    <property type="protein sequence ID" value="KAF2003398.1"/>
    <property type="molecule type" value="Genomic_DNA"/>
</dbReference>
<evidence type="ECO:0000256" key="3">
    <source>
        <dbReference type="ARBA" id="ARBA00007224"/>
    </source>
</evidence>
<evidence type="ECO:0000313" key="14">
    <source>
        <dbReference type="EMBL" id="KAF2003398.1"/>
    </source>
</evidence>
<dbReference type="Gene3D" id="3.60.21.70">
    <property type="entry name" value="PhoD-like phosphatase"/>
    <property type="match status" value="1"/>
</dbReference>
<dbReference type="Gene3D" id="2.20.70.10">
    <property type="match status" value="1"/>
</dbReference>
<evidence type="ECO:0000256" key="5">
    <source>
        <dbReference type="ARBA" id="ARBA00022946"/>
    </source>
</evidence>
<dbReference type="InterPro" id="IPR036020">
    <property type="entry name" value="WW_dom_sf"/>
</dbReference>
<name>A0A6A5WQQ9_9PLEO</name>
<dbReference type="CDD" id="cd07389">
    <property type="entry name" value="MPP_PhoD"/>
    <property type="match status" value="1"/>
</dbReference>
<feature type="compositionally biased region" description="Pro residues" evidence="11">
    <location>
        <begin position="323"/>
        <end position="335"/>
    </location>
</feature>
<accession>A0A6A5WQQ9</accession>
<feature type="compositionally biased region" description="Pro residues" evidence="11">
    <location>
        <begin position="60"/>
        <end position="83"/>
    </location>
</feature>
<evidence type="ECO:0000259" key="13">
    <source>
        <dbReference type="PROSITE" id="PS50020"/>
    </source>
</evidence>
<dbReference type="SUPFAM" id="SSF51045">
    <property type="entry name" value="WW domain"/>
    <property type="match status" value="1"/>
</dbReference>
<dbReference type="InterPro" id="IPR038607">
    <property type="entry name" value="PhoD-like_sf"/>
</dbReference>
<dbReference type="Gene3D" id="1.20.5.340">
    <property type="match status" value="1"/>
</dbReference>
<dbReference type="CDD" id="cd00201">
    <property type="entry name" value="WW"/>
    <property type="match status" value="1"/>
</dbReference>
<dbReference type="FunFam" id="2.20.70.10:FF:000028">
    <property type="entry name" value="WW domain-containing protein"/>
    <property type="match status" value="1"/>
</dbReference>
<feature type="coiled-coil region" evidence="10">
    <location>
        <begin position="1417"/>
        <end position="1484"/>
    </location>
</feature>
<evidence type="ECO:0000256" key="11">
    <source>
        <dbReference type="SAM" id="MobiDB-lite"/>
    </source>
</evidence>
<dbReference type="Pfam" id="PF07798">
    <property type="entry name" value="CCDC90-like"/>
    <property type="match status" value="1"/>
</dbReference>
<dbReference type="GO" id="GO:0016020">
    <property type="term" value="C:membrane"/>
    <property type="evidence" value="ECO:0007669"/>
    <property type="project" value="UniProtKB-SubCell"/>
</dbReference>
<feature type="compositionally biased region" description="Polar residues" evidence="11">
    <location>
        <begin position="405"/>
        <end position="417"/>
    </location>
</feature>
<dbReference type="PANTHER" id="PTHR46689:SF2">
    <property type="entry name" value="WW DOMAIN PROTEIN (AFU_ORTHOLOGUE AFUA_6G06520)"/>
    <property type="match status" value="1"/>
</dbReference>
<keyword evidence="15" id="KW-1185">Reference proteome</keyword>
<proteinExistence type="inferred from homology"/>
<comment type="similarity">
    <text evidence="3">Belongs to the CCDC90 family.</text>
</comment>
<feature type="region of interest" description="Disordered" evidence="11">
    <location>
        <begin position="1"/>
        <end position="279"/>
    </location>
</feature>
<keyword evidence="6 12" id="KW-1133">Transmembrane helix</keyword>
<dbReference type="InterPro" id="IPR001202">
    <property type="entry name" value="WW_dom"/>
</dbReference>
<feature type="compositionally biased region" description="Pro residues" evidence="11">
    <location>
        <begin position="263"/>
        <end position="276"/>
    </location>
</feature>
<dbReference type="InterPro" id="IPR018946">
    <property type="entry name" value="PhoD-like_MPP"/>
</dbReference>
<dbReference type="SMART" id="SM00456">
    <property type="entry name" value="WW"/>
    <property type="match status" value="1"/>
</dbReference>
<evidence type="ECO:0000256" key="9">
    <source>
        <dbReference type="ARBA" id="ARBA00023136"/>
    </source>
</evidence>
<keyword evidence="7 10" id="KW-0175">Coiled coil</keyword>
<protein>
    <submittedName>
        <fullName evidence="14">DUF1640-domain-containing protein</fullName>
    </submittedName>
</protein>
<evidence type="ECO:0000256" key="12">
    <source>
        <dbReference type="SAM" id="Phobius"/>
    </source>
</evidence>
<evidence type="ECO:0000256" key="4">
    <source>
        <dbReference type="ARBA" id="ARBA00022692"/>
    </source>
</evidence>
<feature type="compositionally biased region" description="Low complexity" evidence="11">
    <location>
        <begin position="306"/>
        <end position="315"/>
    </location>
</feature>
<evidence type="ECO:0000256" key="7">
    <source>
        <dbReference type="ARBA" id="ARBA00023054"/>
    </source>
</evidence>
<organism evidence="14 15">
    <name type="scientific">Amniculicola lignicola CBS 123094</name>
    <dbReference type="NCBI Taxonomy" id="1392246"/>
    <lineage>
        <taxon>Eukaryota</taxon>
        <taxon>Fungi</taxon>
        <taxon>Dikarya</taxon>
        <taxon>Ascomycota</taxon>
        <taxon>Pezizomycotina</taxon>
        <taxon>Dothideomycetes</taxon>
        <taxon>Pleosporomycetidae</taxon>
        <taxon>Pleosporales</taxon>
        <taxon>Amniculicolaceae</taxon>
        <taxon>Amniculicola</taxon>
    </lineage>
</organism>
<dbReference type="PROSITE" id="PS01159">
    <property type="entry name" value="WW_DOMAIN_1"/>
    <property type="match status" value="1"/>
</dbReference>
<feature type="transmembrane region" description="Helical" evidence="12">
    <location>
        <begin position="1490"/>
        <end position="1511"/>
    </location>
</feature>
<evidence type="ECO:0000256" key="1">
    <source>
        <dbReference type="ARBA" id="ARBA00004167"/>
    </source>
</evidence>
<keyword evidence="4 12" id="KW-0812">Transmembrane</keyword>
<feature type="compositionally biased region" description="Pro residues" evidence="11">
    <location>
        <begin position="497"/>
        <end position="513"/>
    </location>
</feature>